<dbReference type="RefSeq" id="WP_354601393.1">
    <property type="nucleotide sequence ID" value="NZ_JBEWZI010000012.1"/>
</dbReference>
<dbReference type="PROSITE" id="PS51257">
    <property type="entry name" value="PROKAR_LIPOPROTEIN"/>
    <property type="match status" value="1"/>
</dbReference>
<proteinExistence type="predicted"/>
<gene>
    <name evidence="1" type="ORF">ABXR19_12075</name>
</gene>
<evidence type="ECO:0000313" key="1">
    <source>
        <dbReference type="EMBL" id="MET7014930.1"/>
    </source>
</evidence>
<reference evidence="1 2" key="1">
    <citation type="submission" date="2024-07" db="EMBL/GenBank/DDBJ databases">
        <title>Uliginosibacterium flavum JJ3220;KACC:17644.</title>
        <authorList>
            <person name="Kim M.K."/>
        </authorList>
    </citation>
    <scope>NUCLEOTIDE SEQUENCE [LARGE SCALE GENOMIC DNA]</scope>
    <source>
        <strain evidence="1 2">KACC:17644</strain>
    </source>
</reference>
<dbReference type="Proteomes" id="UP001549691">
    <property type="component" value="Unassembled WGS sequence"/>
</dbReference>
<evidence type="ECO:0008006" key="3">
    <source>
        <dbReference type="Google" id="ProtNLM"/>
    </source>
</evidence>
<dbReference type="EMBL" id="JBEWZI010000012">
    <property type="protein sequence ID" value="MET7014930.1"/>
    <property type="molecule type" value="Genomic_DNA"/>
</dbReference>
<comment type="caution">
    <text evidence="1">The sequence shown here is derived from an EMBL/GenBank/DDBJ whole genome shotgun (WGS) entry which is preliminary data.</text>
</comment>
<keyword evidence="2" id="KW-1185">Reference proteome</keyword>
<name>A0ABV2TLY9_9RHOO</name>
<evidence type="ECO:0000313" key="2">
    <source>
        <dbReference type="Proteomes" id="UP001549691"/>
    </source>
</evidence>
<sequence>MIEKIKFLRNIISVLLVCCATSSCTSNTGGLAFLWSVTHPVDTIEGLSKLPAEKRRQEAYGRAITKCEAEEKLLPQSLEIDSFIDEGAALRGDLIYELLLKRNLKAIYVQPQPTDDGKALRYAYPDGDHIGRFTYPAAIAPKSASAKYIKLELHNGEEGNCLPADWTPLYIQDRYKKPPALPKTCLAYSFTDNPQTQYSLRYNKSQKIAGEQFGTWSIVDLLANQPIASLTTVDLPPSVNSGGPSDCRSPYTVLAWRIKPDPSRRNLFAVKQSIVVASPSFLELIDQKESLPLVQTRTTKTPFVKGEWEAGSSNTALHARWQEAVDEGIRSGVGHYDGQDAGHWFSSDYRIYEGAHGSGRILDWGQRNLIGLQLVETGTQIRTGINWDVSASEGGFLVFTREWKKGENPLVARYNINGSLDWAIQIPGAPVINGCGFGPRQALSTDTEILLKQPSCNNKEGTVWRLPKEDISFYKTQIVKVLNPGTSAR</sequence>
<organism evidence="1 2">
    <name type="scientific">Uliginosibacterium flavum</name>
    <dbReference type="NCBI Taxonomy" id="1396831"/>
    <lineage>
        <taxon>Bacteria</taxon>
        <taxon>Pseudomonadati</taxon>
        <taxon>Pseudomonadota</taxon>
        <taxon>Betaproteobacteria</taxon>
        <taxon>Rhodocyclales</taxon>
        <taxon>Zoogloeaceae</taxon>
        <taxon>Uliginosibacterium</taxon>
    </lineage>
</organism>
<accession>A0ABV2TLY9</accession>
<protein>
    <recommendedName>
        <fullName evidence="3">Lipoprotein</fullName>
    </recommendedName>
</protein>